<dbReference type="Gene3D" id="3.40.50.10800">
    <property type="entry name" value="NadA-like"/>
    <property type="match status" value="1"/>
</dbReference>
<dbReference type="InterPro" id="IPR036094">
    <property type="entry name" value="NadA_sf"/>
</dbReference>
<dbReference type="GO" id="GO:0009435">
    <property type="term" value="P:NAD+ biosynthetic process"/>
    <property type="evidence" value="ECO:0007669"/>
    <property type="project" value="UniProtKB-UniPathway"/>
</dbReference>
<protein>
    <submittedName>
        <fullName evidence="1">Uncharacterized protein</fullName>
    </submittedName>
</protein>
<dbReference type="Pfam" id="PF02445">
    <property type="entry name" value="NadA"/>
    <property type="match status" value="1"/>
</dbReference>
<dbReference type="GO" id="GO:0051539">
    <property type="term" value="F:4 iron, 4 sulfur cluster binding"/>
    <property type="evidence" value="ECO:0007669"/>
    <property type="project" value="InterPro"/>
</dbReference>
<dbReference type="GO" id="GO:0008987">
    <property type="term" value="F:quinolinate synthetase A activity"/>
    <property type="evidence" value="ECO:0007669"/>
    <property type="project" value="InterPro"/>
</dbReference>
<feature type="non-terminal residue" evidence="1">
    <location>
        <position position="1"/>
    </location>
</feature>
<dbReference type="EMBL" id="BARS01019181">
    <property type="protein sequence ID" value="GAF88076.1"/>
    <property type="molecule type" value="Genomic_DNA"/>
</dbReference>
<dbReference type="AlphaFoldDB" id="X0TLD9"/>
<organism evidence="1">
    <name type="scientific">marine sediment metagenome</name>
    <dbReference type="NCBI Taxonomy" id="412755"/>
    <lineage>
        <taxon>unclassified sequences</taxon>
        <taxon>metagenomes</taxon>
        <taxon>ecological metagenomes</taxon>
    </lineage>
</organism>
<dbReference type="InterPro" id="IPR003473">
    <property type="entry name" value="NadA"/>
</dbReference>
<proteinExistence type="predicted"/>
<evidence type="ECO:0000313" key="1">
    <source>
        <dbReference type="EMBL" id="GAF88076.1"/>
    </source>
</evidence>
<accession>X0TLD9</accession>
<dbReference type="SUPFAM" id="SSF142754">
    <property type="entry name" value="NadA-like"/>
    <property type="match status" value="1"/>
</dbReference>
<comment type="caution">
    <text evidence="1">The sequence shown here is derived from an EMBL/GenBank/DDBJ whole genome shotgun (WGS) entry which is preliminary data.</text>
</comment>
<name>X0TLD9_9ZZZZ</name>
<reference evidence="1" key="1">
    <citation type="journal article" date="2014" name="Front. Microbiol.">
        <title>High frequency of phylogenetically diverse reductive dehalogenase-homologous genes in deep subseafloor sedimentary metagenomes.</title>
        <authorList>
            <person name="Kawai M."/>
            <person name="Futagami T."/>
            <person name="Toyoda A."/>
            <person name="Takaki Y."/>
            <person name="Nishi S."/>
            <person name="Hori S."/>
            <person name="Arai W."/>
            <person name="Tsubouchi T."/>
            <person name="Morono Y."/>
            <person name="Uchiyama I."/>
            <person name="Ito T."/>
            <person name="Fujiyama A."/>
            <person name="Inagaki F."/>
            <person name="Takami H."/>
        </authorList>
    </citation>
    <scope>NUCLEOTIDE SEQUENCE</scope>
    <source>
        <strain evidence="1">Expedition CK06-06</strain>
    </source>
</reference>
<gene>
    <name evidence="1" type="ORF">S01H1_31119</name>
</gene>
<sequence>RLRKENPGKTFHEVSPFADCPNMKLTTLEKILWSLEDVVYEVTVPEDIAVRARHAIDGMLEIS</sequence>
<dbReference type="UniPathway" id="UPA00253">
    <property type="reaction ID" value="UER00327"/>
</dbReference>